<dbReference type="AlphaFoldDB" id="A0A3A4ZER5"/>
<proteinExistence type="predicted"/>
<evidence type="ECO:0000313" key="2">
    <source>
        <dbReference type="Proteomes" id="UP000265540"/>
    </source>
</evidence>
<name>A0A3A4ZER5_UNCKA</name>
<accession>A0A3A4ZER5</accession>
<dbReference type="Proteomes" id="UP000265540">
    <property type="component" value="Unassembled WGS sequence"/>
</dbReference>
<gene>
    <name evidence="1" type="ORF">C4561_01790</name>
</gene>
<evidence type="ECO:0000313" key="1">
    <source>
        <dbReference type="EMBL" id="RJR27661.1"/>
    </source>
</evidence>
<protein>
    <recommendedName>
        <fullName evidence="3">Terminase</fullName>
    </recommendedName>
</protein>
<dbReference type="EMBL" id="QZJF01000008">
    <property type="protein sequence ID" value="RJR27661.1"/>
    <property type="molecule type" value="Genomic_DNA"/>
</dbReference>
<reference evidence="1 2" key="1">
    <citation type="journal article" date="2017" name="ISME J.">
        <title>Energy and carbon metabolisms in a deep terrestrial subsurface fluid microbial community.</title>
        <authorList>
            <person name="Momper L."/>
            <person name="Jungbluth S.P."/>
            <person name="Lee M.D."/>
            <person name="Amend J.P."/>
        </authorList>
    </citation>
    <scope>NUCLEOTIDE SEQUENCE [LARGE SCALE GENOMIC DNA]</scope>
    <source>
        <strain evidence="1">SURF_46</strain>
    </source>
</reference>
<evidence type="ECO:0008006" key="3">
    <source>
        <dbReference type="Google" id="ProtNLM"/>
    </source>
</evidence>
<organism evidence="1 2">
    <name type="scientific">candidate division WWE3 bacterium</name>
    <dbReference type="NCBI Taxonomy" id="2053526"/>
    <lineage>
        <taxon>Bacteria</taxon>
        <taxon>Katanobacteria</taxon>
    </lineage>
</organism>
<sequence>MNGLQKEQNVLNSLSELINTNYRSALLSGASSVSTIDRKIEELQDISISELLDSEEFLNTKEWLYPCHRQDIITIFELKKKYDIHTVLDEEGIGSGKSTKLALLIALQIFKLGMKPNPQDELGLAPDRKIAFIMMSKNADKAKKVTFTEFLPLCNNKFFMQYLTPSPTFAEVQNKRIYPSELKFPKNILVFPGTGAAASALGYNIYGAVIDEANYLEWTADSKKTAFGGTSFAVYDAAKMMYDEIFTRMTSRYMRAGGRIPGLLVLSSNPSHNETFMERLISQADVESVDSSGERWVDIKNKMMIIKRPLWSALKDKKGVYCGKTFKFDFKNCRVVNDAS</sequence>
<comment type="caution">
    <text evidence="1">The sequence shown here is derived from an EMBL/GenBank/DDBJ whole genome shotgun (WGS) entry which is preliminary data.</text>
</comment>